<keyword evidence="2 6" id="KW-0547">Nucleotide-binding</keyword>
<proteinExistence type="inferred from homology"/>
<dbReference type="PANTHER" id="PTHR43097">
    <property type="entry name" value="GLUTAMINE-TRNA LIGASE"/>
    <property type="match status" value="1"/>
</dbReference>
<accession>J3YQP8</accession>
<sequence>MINFINLYLKKNNNFRFPPDPNGYLHFGHVFSIFLNKNLSKIKKGNFFLRFDNTNLINNFSYFYKNIKKDILWLNSKWNGKILFFQNKINIFYKYLIFFFKKKKCYYKKKKINNRFFLNYIKKLNVFECFLFKNNFYKKYNFIILVKKKIVYRKVIKKRHWNISSTYDFSQPLNDYLNYISISICTNEFINNSKFYHYIFKKKKIPIQIEFKKKNFKNVKISKKKLKLNKIYNLFYLRKIGFSPKILKIFSNIINISNKSIFIKKKILKIIIYYELNYLYKICFYFNNFFKIKNIKKNIIICNFYNFKNINFNLYLSNINIFFYFKKMYFKKFKKIFINKKKIYYYKKKMIIIIIIKIIKNKCLNTIIKNNHYYNYKKKLLFKKQIINNVN</sequence>
<dbReference type="GO" id="GO:0005524">
    <property type="term" value="F:ATP binding"/>
    <property type="evidence" value="ECO:0007669"/>
    <property type="project" value="UniProtKB-KW"/>
</dbReference>
<evidence type="ECO:0000256" key="4">
    <source>
        <dbReference type="ARBA" id="ARBA00022917"/>
    </source>
</evidence>
<protein>
    <submittedName>
        <fullName evidence="9">Glutaminyl-tRNA synthetase</fullName>
    </submittedName>
</protein>
<keyword evidence="7" id="KW-0472">Membrane</keyword>
<reference evidence="9 10" key="1">
    <citation type="journal article" date="2012" name="Mol. Biol. Evol.">
        <title>Genome reduction and co-evolution between the primary and secondary bacterial symbionts of psyllids.</title>
        <authorList>
            <person name="Sloan D.B."/>
            <person name="Moran N.A."/>
        </authorList>
    </citation>
    <scope>NUCLEOTIDE SEQUENCE [LARGE SCALE GENOMIC DNA]</scope>
    <source>
        <strain evidence="9 10">PC</strain>
    </source>
</reference>
<dbReference type="InterPro" id="IPR020058">
    <property type="entry name" value="Glu/Gln-tRNA-synth_Ib_cat-dom"/>
</dbReference>
<dbReference type="OrthoDB" id="9801560at2"/>
<organism evidence="9 10">
    <name type="scientific">Candidatus Carsonella ruddii PC isolate NHV</name>
    <dbReference type="NCBI Taxonomy" id="1202540"/>
    <lineage>
        <taxon>Bacteria</taxon>
        <taxon>Pseudomonadati</taxon>
        <taxon>Pseudomonadota</taxon>
        <taxon>Gammaproteobacteria</taxon>
        <taxon>Oceanospirillales</taxon>
        <taxon>Halomonadaceae</taxon>
        <taxon>Zymobacter group</taxon>
        <taxon>Candidatus Carsonella</taxon>
    </lineage>
</organism>
<dbReference type="InterPro" id="IPR014729">
    <property type="entry name" value="Rossmann-like_a/b/a_fold"/>
</dbReference>
<evidence type="ECO:0000256" key="3">
    <source>
        <dbReference type="ARBA" id="ARBA00022840"/>
    </source>
</evidence>
<evidence type="ECO:0000256" key="6">
    <source>
        <dbReference type="RuleBase" id="RU363037"/>
    </source>
</evidence>
<gene>
    <name evidence="9" type="primary">glnS</name>
    <name evidence="9" type="ORF">A357_084</name>
</gene>
<evidence type="ECO:0000256" key="2">
    <source>
        <dbReference type="ARBA" id="ARBA00022741"/>
    </source>
</evidence>
<evidence type="ECO:0000256" key="7">
    <source>
        <dbReference type="SAM" id="Phobius"/>
    </source>
</evidence>
<dbReference type="Gene3D" id="3.90.800.10">
    <property type="entry name" value="Glutamyl-tRNA Synthetase, Domain 3"/>
    <property type="match status" value="1"/>
</dbReference>
<keyword evidence="7" id="KW-1133">Transmembrane helix</keyword>
<dbReference type="Pfam" id="PF00749">
    <property type="entry name" value="tRNA-synt_1c"/>
    <property type="match status" value="2"/>
</dbReference>
<evidence type="ECO:0000313" key="10">
    <source>
        <dbReference type="Proteomes" id="UP000003935"/>
    </source>
</evidence>
<comment type="similarity">
    <text evidence="6">Belongs to the class-I aminoacyl-tRNA synthetase family.</text>
</comment>
<keyword evidence="3 6" id="KW-0067">ATP-binding</keyword>
<feature type="domain" description="Glutamyl/glutaminyl-tRNA synthetase class Ib catalytic" evidence="8">
    <location>
        <begin position="16"/>
        <end position="108"/>
    </location>
</feature>
<dbReference type="KEGG" id="crv:A357_084"/>
<dbReference type="RefSeq" id="WP_014887597.1">
    <property type="nucleotide sequence ID" value="NC_018418.1"/>
</dbReference>
<feature type="transmembrane region" description="Helical" evidence="7">
    <location>
        <begin position="312"/>
        <end position="329"/>
    </location>
</feature>
<keyword evidence="7" id="KW-0812">Transmembrane</keyword>
<dbReference type="InterPro" id="IPR000924">
    <property type="entry name" value="Glu/Gln-tRNA-synth"/>
</dbReference>
<name>J3YQP8_CARRU</name>
<dbReference type="SUPFAM" id="SSF52374">
    <property type="entry name" value="Nucleotidylyl transferase"/>
    <property type="match status" value="1"/>
</dbReference>
<dbReference type="GO" id="GO:0004819">
    <property type="term" value="F:glutamine-tRNA ligase activity"/>
    <property type="evidence" value="ECO:0007669"/>
    <property type="project" value="TreeGrafter"/>
</dbReference>
<keyword evidence="5 6" id="KW-0030">Aminoacyl-tRNA synthetase</keyword>
<evidence type="ECO:0000256" key="1">
    <source>
        <dbReference type="ARBA" id="ARBA00022598"/>
    </source>
</evidence>
<evidence type="ECO:0000256" key="5">
    <source>
        <dbReference type="ARBA" id="ARBA00023146"/>
    </source>
</evidence>
<evidence type="ECO:0000313" key="9">
    <source>
        <dbReference type="EMBL" id="AFP84298.1"/>
    </source>
</evidence>
<dbReference type="GO" id="GO:0005829">
    <property type="term" value="C:cytosol"/>
    <property type="evidence" value="ECO:0007669"/>
    <property type="project" value="TreeGrafter"/>
</dbReference>
<dbReference type="HOGENOM" id="CLU_711125_0_0_6"/>
<dbReference type="PATRIC" id="fig|1202540.3.peg.73"/>
<dbReference type="Gene3D" id="3.40.50.620">
    <property type="entry name" value="HUPs"/>
    <property type="match status" value="2"/>
</dbReference>
<evidence type="ECO:0000259" key="8">
    <source>
        <dbReference type="Pfam" id="PF00749"/>
    </source>
</evidence>
<keyword evidence="4 6" id="KW-0648">Protein biosynthesis</keyword>
<dbReference type="EMBL" id="CP003545">
    <property type="protein sequence ID" value="AFP84298.1"/>
    <property type="molecule type" value="Genomic_DNA"/>
</dbReference>
<dbReference type="Proteomes" id="UP000003935">
    <property type="component" value="Chromosome"/>
</dbReference>
<dbReference type="InterPro" id="IPR050132">
    <property type="entry name" value="Gln/Glu-tRNA_Ligase"/>
</dbReference>
<keyword evidence="1 6" id="KW-0436">Ligase</keyword>
<dbReference type="GO" id="GO:0006425">
    <property type="term" value="P:glutaminyl-tRNA aminoacylation"/>
    <property type="evidence" value="ECO:0007669"/>
    <property type="project" value="TreeGrafter"/>
</dbReference>
<dbReference type="PANTHER" id="PTHR43097:SF5">
    <property type="entry name" value="GLUTAMATE--TRNA LIGASE"/>
    <property type="match status" value="1"/>
</dbReference>
<dbReference type="PRINTS" id="PR00987">
    <property type="entry name" value="TRNASYNTHGLU"/>
</dbReference>
<feature type="domain" description="Glutamyl/glutaminyl-tRNA synthetase class Ib catalytic" evidence="8">
    <location>
        <begin position="152"/>
        <end position="229"/>
    </location>
</feature>
<dbReference type="AlphaFoldDB" id="J3YQP8"/>
<dbReference type="STRING" id="1202540.A357_084"/>